<reference evidence="2 3" key="1">
    <citation type="submission" date="2017-07" db="EMBL/GenBank/DDBJ databases">
        <title>Draft Genome Sequences of Select Purple Nonsulfur Bacteria.</title>
        <authorList>
            <person name="Lasarre B."/>
            <person name="Mckinlay J.B."/>
        </authorList>
    </citation>
    <scope>NUCLEOTIDE SEQUENCE [LARGE SCALE GENOMIC DNA]</scope>
    <source>
        <strain evidence="2 3">DSM 11290</strain>
    </source>
</reference>
<dbReference type="OrthoDB" id="9802846at2"/>
<dbReference type="EMBL" id="NPEV01000028">
    <property type="protein sequence ID" value="RAI26608.1"/>
    <property type="molecule type" value="Genomic_DNA"/>
</dbReference>
<feature type="domain" description="IraD/Gp25-like" evidence="1">
    <location>
        <begin position="15"/>
        <end position="95"/>
    </location>
</feature>
<dbReference type="Proteomes" id="UP000249299">
    <property type="component" value="Unassembled WGS sequence"/>
</dbReference>
<dbReference type="Gene3D" id="3.10.450.40">
    <property type="match status" value="1"/>
</dbReference>
<accession>A0A327JTI1</accession>
<dbReference type="AlphaFoldDB" id="A0A327JTI1"/>
<protein>
    <recommendedName>
        <fullName evidence="1">IraD/Gp25-like domain-containing protein</fullName>
    </recommendedName>
</protein>
<dbReference type="Pfam" id="PF04965">
    <property type="entry name" value="GPW_gp25"/>
    <property type="match status" value="1"/>
</dbReference>
<name>A0A327JTI1_9HYPH</name>
<dbReference type="SUPFAM" id="SSF160719">
    <property type="entry name" value="gpW/gp25-like"/>
    <property type="match status" value="1"/>
</dbReference>
<sequence length="110" mass="12019">MVGIDRNTGKVIGRADSIKQGIKTVLTTAKGSRLMRREFGVGFLADSGAPKPPFNVDQIRQQALHALAEYEPRIEDVDVSVDQSIDGSLVLKVRYSDKDSGERAAVDVLY</sequence>
<gene>
    <name evidence="2" type="ORF">CH339_13485</name>
</gene>
<evidence type="ECO:0000313" key="3">
    <source>
        <dbReference type="Proteomes" id="UP000249299"/>
    </source>
</evidence>
<proteinExistence type="predicted"/>
<evidence type="ECO:0000313" key="2">
    <source>
        <dbReference type="EMBL" id="RAI26608.1"/>
    </source>
</evidence>
<comment type="caution">
    <text evidence="2">The sequence shown here is derived from an EMBL/GenBank/DDBJ whole genome shotgun (WGS) entry which is preliminary data.</text>
</comment>
<evidence type="ECO:0000259" key="1">
    <source>
        <dbReference type="Pfam" id="PF04965"/>
    </source>
</evidence>
<dbReference type="RefSeq" id="WP_111434884.1">
    <property type="nucleotide sequence ID" value="NZ_JACIGG010000004.1"/>
</dbReference>
<organism evidence="2 3">
    <name type="scientific">Rhodobium orientis</name>
    <dbReference type="NCBI Taxonomy" id="34017"/>
    <lineage>
        <taxon>Bacteria</taxon>
        <taxon>Pseudomonadati</taxon>
        <taxon>Pseudomonadota</taxon>
        <taxon>Alphaproteobacteria</taxon>
        <taxon>Hyphomicrobiales</taxon>
        <taxon>Rhodobiaceae</taxon>
        <taxon>Rhodobium</taxon>
    </lineage>
</organism>
<dbReference type="InterPro" id="IPR007048">
    <property type="entry name" value="IraD/Gp25-like"/>
</dbReference>
<keyword evidence="3" id="KW-1185">Reference proteome</keyword>